<dbReference type="EMBL" id="LT670817">
    <property type="protein sequence ID" value="SHH21766.1"/>
    <property type="molecule type" value="Genomic_DNA"/>
</dbReference>
<dbReference type="InterPro" id="IPR003439">
    <property type="entry name" value="ABC_transporter-like_ATP-bd"/>
</dbReference>
<dbReference type="PANTHER" id="PTHR43820">
    <property type="entry name" value="HIGH-AFFINITY BRANCHED-CHAIN AMINO ACID TRANSPORT ATP-BINDING PROTEIN LIVF"/>
    <property type="match status" value="1"/>
</dbReference>
<dbReference type="InterPro" id="IPR017871">
    <property type="entry name" value="ABC_transporter-like_CS"/>
</dbReference>
<evidence type="ECO:0000256" key="3">
    <source>
        <dbReference type="ARBA" id="ARBA00022741"/>
    </source>
</evidence>
<accession>A0A1M5R6R9</accession>
<gene>
    <name evidence="8" type="ORF">SAMN05443248_4098</name>
</gene>
<dbReference type="InterPro" id="IPR052156">
    <property type="entry name" value="BCAA_Transport_ATP-bd_LivF"/>
</dbReference>
<dbReference type="OrthoDB" id="9775250at2"/>
<dbReference type="Gene3D" id="3.40.50.300">
    <property type="entry name" value="P-loop containing nucleotide triphosphate hydrolases"/>
    <property type="match status" value="1"/>
</dbReference>
<keyword evidence="2" id="KW-0813">Transport</keyword>
<protein>
    <submittedName>
        <fullName evidence="8">Branched-chain amino acid transport system ATP-binding protein</fullName>
    </submittedName>
</protein>
<comment type="similarity">
    <text evidence="1">Belongs to the ABC transporter superfamily.</text>
</comment>
<dbReference type="SMART" id="SM00382">
    <property type="entry name" value="AAA"/>
    <property type="match status" value="1"/>
</dbReference>
<evidence type="ECO:0000259" key="7">
    <source>
        <dbReference type="PROSITE" id="PS50893"/>
    </source>
</evidence>
<evidence type="ECO:0000256" key="5">
    <source>
        <dbReference type="ARBA" id="ARBA00022970"/>
    </source>
</evidence>
<dbReference type="PROSITE" id="PS00211">
    <property type="entry name" value="ABC_TRANSPORTER_1"/>
    <property type="match status" value="1"/>
</dbReference>
<dbReference type="AlphaFoldDB" id="A0A1M5R6R9"/>
<dbReference type="GO" id="GO:0015658">
    <property type="term" value="F:branched-chain amino acid transmembrane transporter activity"/>
    <property type="evidence" value="ECO:0007669"/>
    <property type="project" value="TreeGrafter"/>
</dbReference>
<dbReference type="RefSeq" id="WP_079602959.1">
    <property type="nucleotide sequence ID" value="NZ_LT670817.1"/>
</dbReference>
<dbReference type="GO" id="GO:0005524">
    <property type="term" value="F:ATP binding"/>
    <property type="evidence" value="ECO:0007669"/>
    <property type="project" value="UniProtKB-KW"/>
</dbReference>
<dbReference type="CDD" id="cd03224">
    <property type="entry name" value="ABC_TM1139_LivF_branched"/>
    <property type="match status" value="1"/>
</dbReference>
<organism evidence="8 9">
    <name type="scientific">Bradyrhizobium erythrophlei</name>
    <dbReference type="NCBI Taxonomy" id="1437360"/>
    <lineage>
        <taxon>Bacteria</taxon>
        <taxon>Pseudomonadati</taxon>
        <taxon>Pseudomonadota</taxon>
        <taxon>Alphaproteobacteria</taxon>
        <taxon>Hyphomicrobiales</taxon>
        <taxon>Nitrobacteraceae</taxon>
        <taxon>Bradyrhizobium</taxon>
    </lineage>
</organism>
<sequence length="246" mass="26328">MLKLENLNCGYGSVEAVHNVSFEVPSASVFALLGPNGAGKTSTIMAIMGHVDIHGGRILLGGEDITRRRAIDRVGLGISLVPEGRQLFSDLTVDENLTAGGYARPISRDAAKRDRVFGYFPRLFERRTQLAASLSGGEQQMLAIGRALMAEPRPLLVDELSLGLMPKMVDICLGALLQLKRDGMTIVLVEQNTARALDVADQVCVLSSGVQVYRGTASEAKAAGSMFATFLGVNESVELSNVKVRP</sequence>
<proteinExistence type="inferred from homology"/>
<keyword evidence="5" id="KW-0029">Amino-acid transport</keyword>
<dbReference type="InterPro" id="IPR003593">
    <property type="entry name" value="AAA+_ATPase"/>
</dbReference>
<dbReference type="Proteomes" id="UP000189796">
    <property type="component" value="Chromosome I"/>
</dbReference>
<evidence type="ECO:0000256" key="4">
    <source>
        <dbReference type="ARBA" id="ARBA00022840"/>
    </source>
</evidence>
<name>A0A1M5R6R9_9BRAD</name>
<dbReference type="SUPFAM" id="SSF52540">
    <property type="entry name" value="P-loop containing nucleoside triphosphate hydrolases"/>
    <property type="match status" value="1"/>
</dbReference>
<dbReference type="GO" id="GO:0016887">
    <property type="term" value="F:ATP hydrolysis activity"/>
    <property type="evidence" value="ECO:0007669"/>
    <property type="project" value="InterPro"/>
</dbReference>
<evidence type="ECO:0000256" key="2">
    <source>
        <dbReference type="ARBA" id="ARBA00022448"/>
    </source>
</evidence>
<dbReference type="InterPro" id="IPR027417">
    <property type="entry name" value="P-loop_NTPase"/>
</dbReference>
<comment type="function">
    <text evidence="6">Involved in beta-(1--&gt;2)glucan export. Transmembrane domains (TMD) form a pore in the inner membrane and the ATP-binding domain (NBD) is responsible for energy generation.</text>
</comment>
<evidence type="ECO:0000313" key="9">
    <source>
        <dbReference type="Proteomes" id="UP000189796"/>
    </source>
</evidence>
<dbReference type="GO" id="GO:0015807">
    <property type="term" value="P:L-amino acid transport"/>
    <property type="evidence" value="ECO:0007669"/>
    <property type="project" value="TreeGrafter"/>
</dbReference>
<keyword evidence="4 8" id="KW-0067">ATP-binding</keyword>
<evidence type="ECO:0000256" key="6">
    <source>
        <dbReference type="ARBA" id="ARBA00024722"/>
    </source>
</evidence>
<keyword evidence="3" id="KW-0547">Nucleotide-binding</keyword>
<feature type="domain" description="ABC transporter" evidence="7">
    <location>
        <begin position="2"/>
        <end position="233"/>
    </location>
</feature>
<reference evidence="8 9" key="1">
    <citation type="submission" date="2016-11" db="EMBL/GenBank/DDBJ databases">
        <authorList>
            <person name="Jaros S."/>
            <person name="Januszkiewicz K."/>
            <person name="Wedrychowicz H."/>
        </authorList>
    </citation>
    <scope>NUCLEOTIDE SEQUENCE [LARGE SCALE GENOMIC DNA]</scope>
    <source>
        <strain evidence="8 9">GAS138</strain>
    </source>
</reference>
<evidence type="ECO:0000313" key="8">
    <source>
        <dbReference type="EMBL" id="SHH21766.1"/>
    </source>
</evidence>
<dbReference type="PROSITE" id="PS50893">
    <property type="entry name" value="ABC_TRANSPORTER_2"/>
    <property type="match status" value="1"/>
</dbReference>
<dbReference type="PANTHER" id="PTHR43820:SF8">
    <property type="entry name" value="ABC TRANSPORTER SUBSTRATE-BINDING PROTEIN"/>
    <property type="match status" value="1"/>
</dbReference>
<evidence type="ECO:0000256" key="1">
    <source>
        <dbReference type="ARBA" id="ARBA00005417"/>
    </source>
</evidence>
<dbReference type="Pfam" id="PF00005">
    <property type="entry name" value="ABC_tran"/>
    <property type="match status" value="1"/>
</dbReference>